<protein>
    <recommendedName>
        <fullName evidence="5">N-acetylneuraminate lyase</fullName>
        <ecNumber evidence="5">4.1.3.3</ecNumber>
    </recommendedName>
</protein>
<gene>
    <name evidence="12 13 14" type="primary">LOC110987397</name>
</gene>
<dbReference type="PANTHER" id="PTHR12128:SF21">
    <property type="entry name" value="N-ACETYLNEURAMINATE LYASE"/>
    <property type="match status" value="1"/>
</dbReference>
<dbReference type="Proteomes" id="UP000694845">
    <property type="component" value="Unplaced"/>
</dbReference>
<dbReference type="Gene3D" id="3.20.20.70">
    <property type="entry name" value="Aldolase class I"/>
    <property type="match status" value="1"/>
</dbReference>
<evidence type="ECO:0000256" key="8">
    <source>
        <dbReference type="ARBA" id="ARBA00023270"/>
    </source>
</evidence>
<comment type="catalytic activity">
    <reaction evidence="10">
        <text>aceneuramate = aldehydo-N-acetyl-D-mannosamine + pyruvate</text>
        <dbReference type="Rhea" id="RHEA:23296"/>
        <dbReference type="ChEBI" id="CHEBI:15361"/>
        <dbReference type="ChEBI" id="CHEBI:17122"/>
        <dbReference type="ChEBI" id="CHEBI:173083"/>
        <dbReference type="EC" id="4.1.3.3"/>
    </reaction>
</comment>
<evidence type="ECO:0000256" key="10">
    <source>
        <dbReference type="ARBA" id="ARBA00044906"/>
    </source>
</evidence>
<dbReference type="InterPro" id="IPR002220">
    <property type="entry name" value="DapA-like"/>
</dbReference>
<dbReference type="AlphaFoldDB" id="A0A8B7ZQS6"/>
<dbReference type="OrthoDB" id="191315at2759"/>
<dbReference type="RefSeq" id="XP_022105793.1">
    <property type="nucleotide sequence ID" value="XM_022250101.1"/>
</dbReference>
<evidence type="ECO:0000256" key="1">
    <source>
        <dbReference type="ARBA" id="ARBA00004496"/>
    </source>
</evidence>
<comment type="pathway">
    <text evidence="2">Amino-sugar metabolism; N-acetylneuraminate degradation.</text>
</comment>
<organism evidence="11 12">
    <name type="scientific">Acanthaster planci</name>
    <name type="common">Crown-of-thorns starfish</name>
    <dbReference type="NCBI Taxonomy" id="133434"/>
    <lineage>
        <taxon>Eukaryota</taxon>
        <taxon>Metazoa</taxon>
        <taxon>Echinodermata</taxon>
        <taxon>Eleutherozoa</taxon>
        <taxon>Asterozoa</taxon>
        <taxon>Asteroidea</taxon>
        <taxon>Valvatacea</taxon>
        <taxon>Valvatida</taxon>
        <taxon>Acanthasteridae</taxon>
        <taxon>Acanthaster</taxon>
    </lineage>
</organism>
<dbReference type="SUPFAM" id="SSF51569">
    <property type="entry name" value="Aldolase"/>
    <property type="match status" value="1"/>
</dbReference>
<comment type="subcellular location">
    <subcellularLocation>
        <location evidence="1">Cytoplasm</location>
    </subcellularLocation>
</comment>
<name>A0A8B7ZQS6_ACAPL</name>
<proteinExistence type="inferred from homology"/>
<comment type="subunit">
    <text evidence="4">Homotetramer.</text>
</comment>
<keyword evidence="8" id="KW-0704">Schiff base</keyword>
<dbReference type="SMART" id="SM01130">
    <property type="entry name" value="DHDPS"/>
    <property type="match status" value="1"/>
</dbReference>
<evidence type="ECO:0000256" key="6">
    <source>
        <dbReference type="ARBA" id="ARBA00022490"/>
    </source>
</evidence>
<keyword evidence="7" id="KW-0456">Lyase</keyword>
<evidence type="ECO:0000256" key="7">
    <source>
        <dbReference type="ARBA" id="ARBA00023239"/>
    </source>
</evidence>
<dbReference type="GeneID" id="110987397"/>
<dbReference type="GO" id="GO:0005737">
    <property type="term" value="C:cytoplasm"/>
    <property type="evidence" value="ECO:0007669"/>
    <property type="project" value="UniProtKB-SubCell"/>
</dbReference>
<dbReference type="KEGG" id="aplc:110987397"/>
<evidence type="ECO:0000256" key="2">
    <source>
        <dbReference type="ARBA" id="ARBA00004878"/>
    </source>
</evidence>
<keyword evidence="6" id="KW-0963">Cytoplasm</keyword>
<dbReference type="EC" id="4.1.3.3" evidence="5"/>
<keyword evidence="11" id="KW-1185">Reference proteome</keyword>
<evidence type="ECO:0000313" key="13">
    <source>
        <dbReference type="RefSeq" id="XP_022105792.1"/>
    </source>
</evidence>
<evidence type="ECO:0000256" key="9">
    <source>
        <dbReference type="ARBA" id="ARBA00023277"/>
    </source>
</evidence>
<dbReference type="RefSeq" id="XP_022105792.1">
    <property type="nucleotide sequence ID" value="XM_022250100.1"/>
</dbReference>
<evidence type="ECO:0000256" key="3">
    <source>
        <dbReference type="ARBA" id="ARBA00006324"/>
    </source>
</evidence>
<dbReference type="PRINTS" id="PR00146">
    <property type="entry name" value="DHPICSNTHASE"/>
</dbReference>
<evidence type="ECO:0000256" key="5">
    <source>
        <dbReference type="ARBA" id="ARBA00012911"/>
    </source>
</evidence>
<keyword evidence="9" id="KW-0119">Carbohydrate metabolism</keyword>
<evidence type="ECO:0000313" key="14">
    <source>
        <dbReference type="RefSeq" id="XP_022105793.1"/>
    </source>
</evidence>
<evidence type="ECO:0000313" key="11">
    <source>
        <dbReference type="Proteomes" id="UP000694845"/>
    </source>
</evidence>
<dbReference type="Pfam" id="PF00701">
    <property type="entry name" value="DHDPS"/>
    <property type="match status" value="1"/>
</dbReference>
<comment type="similarity">
    <text evidence="3">Belongs to the DapA family. NanA subfamily.</text>
</comment>
<evidence type="ECO:0000256" key="4">
    <source>
        <dbReference type="ARBA" id="ARBA00011881"/>
    </source>
</evidence>
<dbReference type="RefSeq" id="XP_022105791.1">
    <property type="nucleotide sequence ID" value="XM_022250099.1"/>
</dbReference>
<accession>A0A8B7ZQS6</accession>
<sequence length="633" mass="71189">MEAETRVETTVDTETVEDSPRLIPKSLTTIRTKQPAASPQVSETMIVSVEGNGEQPQMEVTTEIIETLSEAIPSALSKTNTAESESGIPCQTILEVFEVDNTETTVSENEEQVAVTMAHTLPAENTELVQHEEDEERRRLFWLKIKTVMESKNSDIILAEKVERIKKVLQKEGKEVDEPSRFMFYIRQRQFSLKVAPELGWHEEVVCEPTREEDTSDDSLLGNWRRVAAAEEIYDIVKEIHEQNVPHKNYRNTYVDVAKKYARIPRHICKEFVFSCPSCSLRRDRNVSILTINEDGTPRRPLKRKAFSPVTPIRVARMSKVSKVSLQDFKVKGLIAAPFTPFEENGDLKTKSIAPYVKDLLQDGVDSVFVLGTTSEGPSLTLRERKAVASEWVKCGKGKLDHVIVQVGAGNLKDTQDLAMHASSIGASAVAVLPPVFFKPQTPEHLVNYLKQVGDVVPTLPLYYYHYPKMTGVDFTMMDILRALESDPIPNFKGAKFVSADLTDFSLSVNVSKDKYQMIFSLEGMELPSMTLGATAFVGSIFSFAGKVVTRLIEAYESGDLERARAEQFRIHAFLDVMNRYEKIAGFATLKYTMTLAKFDVGPPRPPLSQMSPEDIEALRKDLTEIGFFDWIN</sequence>
<reference evidence="12 13" key="1">
    <citation type="submission" date="2025-04" db="UniProtKB">
        <authorList>
            <consortium name="RefSeq"/>
        </authorList>
    </citation>
    <scope>IDENTIFICATION</scope>
</reference>
<evidence type="ECO:0000313" key="12">
    <source>
        <dbReference type="RefSeq" id="XP_022105791.1"/>
    </source>
</evidence>
<dbReference type="InterPro" id="IPR013785">
    <property type="entry name" value="Aldolase_TIM"/>
</dbReference>
<dbReference type="PANTHER" id="PTHR12128">
    <property type="entry name" value="DIHYDRODIPICOLINATE SYNTHASE"/>
    <property type="match status" value="1"/>
</dbReference>
<dbReference type="GO" id="GO:0008747">
    <property type="term" value="F:N-acetylneuraminate lyase activity"/>
    <property type="evidence" value="ECO:0007669"/>
    <property type="project" value="UniProtKB-EC"/>
</dbReference>